<sequence length="571" mass="61376">RNCCRGATAAVELGCIHKFKYPPEAASPLGVGAPRPAVPTGCASVSLRAFLLGLTACLAGCLLLPDRVWPSPTGCLPCWLPPTLTGCCAGPLACLLLLPLALRADLGDASRPRSHSSAHLRQSARRASFLGCVFGTGVGLAATVSTGCPSWPVGIYACYLSGFHWSEYFITALANPPAALQLGTYLMDNSLAYWVAALVSWLEFCVEYAIAPDLKACPCTVALGAALCSAGEAIRKLAMLTAGANFNHTIEWRKRPEHELVRRGVYSLARHPAYLGWLLWACGTQLLLCNPVSLVAYAAASWAFFNRRIRDEERLLVAFFGREYVRYRRRVWSGVPFVRGYADADSACDGDADGMTDDESVRPHNDGDLFPTGFRRAGRPVGGAAGHRGAPGLGGAPVLAAANSRLANSTEDSAGWGAGGSGGRGDSFAPVLHGLGEAGWHRARHRDRLIDHLFLLLLLLLLRDSAMAWWSWRGQLAISRRGSRKAAWIWLMLTPALVRPNMYGSIWKSVFLAPMCIWAAIISLASESFRLRQSIPEAQSDDRPESCLLPAPPPPPTPSLPPTVGRDVTPS</sequence>
<keyword evidence="8 13" id="KW-0812">Transmembrane</keyword>
<organism evidence="15 16">
    <name type="scientific">Macrostomum lignano</name>
    <dbReference type="NCBI Taxonomy" id="282301"/>
    <lineage>
        <taxon>Eukaryota</taxon>
        <taxon>Metazoa</taxon>
        <taxon>Spiralia</taxon>
        <taxon>Lophotrochozoa</taxon>
        <taxon>Platyhelminthes</taxon>
        <taxon>Rhabditophora</taxon>
        <taxon>Macrostomorpha</taxon>
        <taxon>Macrostomida</taxon>
        <taxon>Macrostomidae</taxon>
        <taxon>Macrostomum</taxon>
    </lineage>
</organism>
<feature type="region of interest" description="Disordered" evidence="14">
    <location>
        <begin position="535"/>
        <end position="571"/>
    </location>
</feature>
<evidence type="ECO:0000256" key="7">
    <source>
        <dbReference type="ARBA" id="ARBA00022691"/>
    </source>
</evidence>
<dbReference type="WBParaSite" id="maker-uti_cns_0014659-snap-gene-0.4-mRNA-1">
    <property type="protein sequence ID" value="maker-uti_cns_0014659-snap-gene-0.4-mRNA-1"/>
    <property type="gene ID" value="maker-uti_cns_0014659-snap-gene-0.4"/>
</dbReference>
<evidence type="ECO:0000256" key="8">
    <source>
        <dbReference type="ARBA" id="ARBA00022692"/>
    </source>
</evidence>
<comment type="caution">
    <text evidence="13">Lacks conserved residue(s) required for the propagation of feature annotation.</text>
</comment>
<keyword evidence="5 13" id="KW-0489">Methyltransferase</keyword>
<evidence type="ECO:0000313" key="15">
    <source>
        <dbReference type="Proteomes" id="UP000095280"/>
    </source>
</evidence>
<dbReference type="AlphaFoldDB" id="A0A1I8IPC2"/>
<dbReference type="PANTHER" id="PTHR12714:SF9">
    <property type="entry name" value="PROTEIN-S-ISOPRENYLCYSTEINE O-METHYLTRANSFERASE"/>
    <property type="match status" value="1"/>
</dbReference>
<feature type="transmembrane region" description="Helical" evidence="13">
    <location>
        <begin position="45"/>
        <end position="63"/>
    </location>
</feature>
<comment type="subcellular location">
    <subcellularLocation>
        <location evidence="13">Endoplasmic reticulum membrane</location>
        <topology evidence="13">Multi-pass membrane protein</topology>
    </subcellularLocation>
    <subcellularLocation>
        <location evidence="2">Membrane</location>
        <topology evidence="2">Multi-pass membrane protein</topology>
    </subcellularLocation>
</comment>
<evidence type="ECO:0000313" key="16">
    <source>
        <dbReference type="WBParaSite" id="maker-uti_cns_0014659-snap-gene-0.4-mRNA-1"/>
    </source>
</evidence>
<keyword evidence="13" id="KW-0256">Endoplasmic reticulum</keyword>
<dbReference type="GO" id="GO:0032259">
    <property type="term" value="P:methylation"/>
    <property type="evidence" value="ECO:0007669"/>
    <property type="project" value="UniProtKB-KW"/>
</dbReference>
<feature type="transmembrane region" description="Helical" evidence="13">
    <location>
        <begin position="127"/>
        <end position="145"/>
    </location>
</feature>
<evidence type="ECO:0000256" key="11">
    <source>
        <dbReference type="ARBA" id="ARBA00023572"/>
    </source>
</evidence>
<dbReference type="InterPro" id="IPR007269">
    <property type="entry name" value="ICMT_MeTrfase"/>
</dbReference>
<keyword evidence="6" id="KW-0808">Transferase</keyword>
<evidence type="ECO:0000256" key="4">
    <source>
        <dbReference type="ARBA" id="ARBA00012151"/>
    </source>
</evidence>
<keyword evidence="15" id="KW-1185">Reference proteome</keyword>
<evidence type="ECO:0000256" key="9">
    <source>
        <dbReference type="ARBA" id="ARBA00022989"/>
    </source>
</evidence>
<evidence type="ECO:0000256" key="1">
    <source>
        <dbReference type="ARBA" id="ARBA00001450"/>
    </source>
</evidence>
<keyword evidence="7 13" id="KW-0949">S-adenosyl-L-methionine</keyword>
<comment type="catalytic activity">
    <reaction evidence="1 13">
        <text>[protein]-C-terminal S-[(2E,6E)-farnesyl]-L-cysteine + S-adenosyl-L-methionine = [protein]-C-terminal S-[(2E,6E)-farnesyl]-L-cysteine methyl ester + S-adenosyl-L-homocysteine</text>
        <dbReference type="Rhea" id="RHEA:21672"/>
        <dbReference type="Rhea" id="RHEA-COMP:12125"/>
        <dbReference type="Rhea" id="RHEA-COMP:12126"/>
        <dbReference type="ChEBI" id="CHEBI:57856"/>
        <dbReference type="ChEBI" id="CHEBI:59789"/>
        <dbReference type="ChEBI" id="CHEBI:90510"/>
        <dbReference type="ChEBI" id="CHEBI:90511"/>
        <dbReference type="EC" id="2.1.1.100"/>
    </reaction>
</comment>
<proteinExistence type="inferred from homology"/>
<accession>A0A1I8IPC2</accession>
<keyword evidence="10 13" id="KW-0472">Membrane</keyword>
<evidence type="ECO:0000256" key="3">
    <source>
        <dbReference type="ARBA" id="ARBA00009140"/>
    </source>
</evidence>
<evidence type="ECO:0000256" key="2">
    <source>
        <dbReference type="ARBA" id="ARBA00004141"/>
    </source>
</evidence>
<reference evidence="16" key="1">
    <citation type="submission" date="2016-11" db="UniProtKB">
        <authorList>
            <consortium name="WormBaseParasite"/>
        </authorList>
    </citation>
    <scope>IDENTIFICATION</scope>
</reference>
<dbReference type="Pfam" id="PF04140">
    <property type="entry name" value="ICMT"/>
    <property type="match status" value="1"/>
</dbReference>
<evidence type="ECO:0000256" key="14">
    <source>
        <dbReference type="SAM" id="MobiDB-lite"/>
    </source>
</evidence>
<comment type="function">
    <text evidence="11">Catalyzes the post-translational methylation of isoprenylated C-terminal cysteine residues.</text>
</comment>
<dbReference type="PROSITE" id="PS51564">
    <property type="entry name" value="SAM_ICMT"/>
    <property type="match status" value="1"/>
</dbReference>
<dbReference type="GO" id="GO:0005789">
    <property type="term" value="C:endoplasmic reticulum membrane"/>
    <property type="evidence" value="ECO:0007669"/>
    <property type="project" value="UniProtKB-SubCell"/>
</dbReference>
<evidence type="ECO:0000256" key="13">
    <source>
        <dbReference type="RuleBase" id="RU362022"/>
    </source>
</evidence>
<evidence type="ECO:0000256" key="10">
    <source>
        <dbReference type="ARBA" id="ARBA00023136"/>
    </source>
</evidence>
<dbReference type="InterPro" id="IPR025770">
    <property type="entry name" value="PPMT_MeTrfase"/>
</dbReference>
<dbReference type="Gene3D" id="1.20.120.1630">
    <property type="match status" value="1"/>
</dbReference>
<evidence type="ECO:0000256" key="6">
    <source>
        <dbReference type="ARBA" id="ARBA00022679"/>
    </source>
</evidence>
<comment type="similarity">
    <text evidence="3 13">Belongs to the class VI-like SAM-binding methyltransferase superfamily. Isoprenylcysteine carboxyl methyltransferase family.</text>
</comment>
<feature type="transmembrane region" description="Helical" evidence="13">
    <location>
        <begin position="83"/>
        <end position="106"/>
    </location>
</feature>
<dbReference type="PANTHER" id="PTHR12714">
    <property type="entry name" value="PROTEIN-S ISOPRENYLCYSTEINE O-METHYLTRANSFERASE"/>
    <property type="match status" value="1"/>
</dbReference>
<protein>
    <recommendedName>
        <fullName evidence="12 13">Protein-S-isoprenylcysteine O-methyltransferase</fullName>
        <ecNumber evidence="4 13">2.1.1.100</ecNumber>
    </recommendedName>
</protein>
<dbReference type="EC" id="2.1.1.100" evidence="4 13"/>
<evidence type="ECO:0000256" key="12">
    <source>
        <dbReference type="ARBA" id="ARBA00023656"/>
    </source>
</evidence>
<feature type="compositionally biased region" description="Pro residues" evidence="14">
    <location>
        <begin position="550"/>
        <end position="561"/>
    </location>
</feature>
<dbReference type="GO" id="GO:0004671">
    <property type="term" value="F:protein C-terminal S-isoprenylcysteine carboxyl O-methyltransferase activity"/>
    <property type="evidence" value="ECO:0007669"/>
    <property type="project" value="UniProtKB-EC"/>
</dbReference>
<evidence type="ECO:0000256" key="5">
    <source>
        <dbReference type="ARBA" id="ARBA00022603"/>
    </source>
</evidence>
<dbReference type="Proteomes" id="UP000095280">
    <property type="component" value="Unplaced"/>
</dbReference>
<keyword evidence="9 13" id="KW-1133">Transmembrane helix</keyword>
<name>A0A1I8IPC2_9PLAT</name>